<dbReference type="EMBL" id="CALNXK010000733">
    <property type="protein sequence ID" value="CAH3189552.1"/>
    <property type="molecule type" value="Genomic_DNA"/>
</dbReference>
<evidence type="ECO:0000313" key="2">
    <source>
        <dbReference type="Proteomes" id="UP001159405"/>
    </source>
</evidence>
<organism evidence="1 2">
    <name type="scientific">Porites lobata</name>
    <dbReference type="NCBI Taxonomy" id="104759"/>
    <lineage>
        <taxon>Eukaryota</taxon>
        <taxon>Metazoa</taxon>
        <taxon>Cnidaria</taxon>
        <taxon>Anthozoa</taxon>
        <taxon>Hexacorallia</taxon>
        <taxon>Scleractinia</taxon>
        <taxon>Fungiina</taxon>
        <taxon>Poritidae</taxon>
        <taxon>Porites</taxon>
    </lineage>
</organism>
<accession>A0ABN8SGN6</accession>
<dbReference type="Proteomes" id="UP001159405">
    <property type="component" value="Unassembled WGS sequence"/>
</dbReference>
<keyword evidence="2" id="KW-1185">Reference proteome</keyword>
<protein>
    <submittedName>
        <fullName evidence="1">Uncharacterized protein</fullName>
    </submittedName>
</protein>
<sequence>LRCSEQNTLLLHIHNSGQLLASTSGLVDEPTRDQNTLDLVLTTNVDLIGNVVVAFNKADWSHLRSLFQYSPRDPIFSLAGEDINDDWTACKDIFFAIVDDCIPKYRQKKRLTAPWIT</sequence>
<proteinExistence type="predicted"/>
<evidence type="ECO:0000313" key="1">
    <source>
        <dbReference type="EMBL" id="CAH3189552.1"/>
    </source>
</evidence>
<gene>
    <name evidence="1" type="ORF">PLOB_00044045</name>
</gene>
<feature type="non-terminal residue" evidence="1">
    <location>
        <position position="1"/>
    </location>
</feature>
<comment type="caution">
    <text evidence="1">The sequence shown here is derived from an EMBL/GenBank/DDBJ whole genome shotgun (WGS) entry which is preliminary data.</text>
</comment>
<reference evidence="1 2" key="1">
    <citation type="submission" date="2022-05" db="EMBL/GenBank/DDBJ databases">
        <authorList>
            <consortium name="Genoscope - CEA"/>
            <person name="William W."/>
        </authorList>
    </citation>
    <scope>NUCLEOTIDE SEQUENCE [LARGE SCALE GENOMIC DNA]</scope>
</reference>
<name>A0ABN8SGN6_9CNID</name>